<gene>
    <name evidence="3" type="ORF">AB0L03_00055</name>
</gene>
<dbReference type="Pfam" id="PF13365">
    <property type="entry name" value="Trypsin_2"/>
    <property type="match status" value="1"/>
</dbReference>
<dbReference type="SUPFAM" id="SSF50494">
    <property type="entry name" value="Trypsin-like serine proteases"/>
    <property type="match status" value="1"/>
</dbReference>
<dbReference type="InterPro" id="IPR009003">
    <property type="entry name" value="Peptidase_S1_PA"/>
</dbReference>
<keyword evidence="3" id="KW-0378">Hydrolase</keyword>
<protein>
    <submittedName>
        <fullName evidence="3">Serine protease</fullName>
    </submittedName>
</protein>
<evidence type="ECO:0000256" key="1">
    <source>
        <dbReference type="SAM" id="Coils"/>
    </source>
</evidence>
<reference evidence="3 4" key="1">
    <citation type="submission" date="2024-06" db="EMBL/GenBank/DDBJ databases">
        <title>The Natural Products Discovery Center: Release of the First 8490 Sequenced Strains for Exploring Actinobacteria Biosynthetic Diversity.</title>
        <authorList>
            <person name="Kalkreuter E."/>
            <person name="Kautsar S.A."/>
            <person name="Yang D."/>
            <person name="Bader C.D."/>
            <person name="Teijaro C.N."/>
            <person name="Fluegel L."/>
            <person name="Davis C.M."/>
            <person name="Simpson J.R."/>
            <person name="Lauterbach L."/>
            <person name="Steele A.D."/>
            <person name="Gui C."/>
            <person name="Meng S."/>
            <person name="Li G."/>
            <person name="Viehrig K."/>
            <person name="Ye F."/>
            <person name="Su P."/>
            <person name="Kiefer A.F."/>
            <person name="Nichols A."/>
            <person name="Cepeda A.J."/>
            <person name="Yan W."/>
            <person name="Fan B."/>
            <person name="Jiang Y."/>
            <person name="Adhikari A."/>
            <person name="Zheng C.-J."/>
            <person name="Schuster L."/>
            <person name="Cowan T.M."/>
            <person name="Smanski M.J."/>
            <person name="Chevrette M.G."/>
            <person name="De Carvalho L.P.S."/>
            <person name="Shen B."/>
        </authorList>
    </citation>
    <scope>NUCLEOTIDE SEQUENCE [LARGE SCALE GENOMIC DNA]</scope>
    <source>
        <strain evidence="3 4">NPDC053791</strain>
    </source>
</reference>
<sequence length="745" mass="81221">MSRALRTGRPVGPEHNRVAAVQITGSRGSGYLLTPWLVLTAAHVVKDEPEARVTVVGGTGSHRARVVWRGEGACDAALLVSDRDLVRPETADRLTPVHWARLTDDSPLGGCQAMGFPRAQHDKSRGVDIEHIECALRPGSGIVRDRYVLDVKDVSPEPASGNSPWEGMSGAALFADGLLLGVVAEAPRSWRHQRLEAVKGRMLLDDASFVDVFTRHAGTAPSVAELSSAVRMRKPLALAGSLHAAPRDLAATVRSNWATARQQFFDRVGTSSEPTDGRRDLLAWLQQFDDPFTDDVEGRRTLIDRWLTNPHVTPDLKVLRLLGWLDPQGEAVWKGSPVTMESLATACLQGRLETDGPAAGVYRDLCAGGLLDALAAFAELRGLRGTQEAWDDARESWRQAAGSVHLPDHAREWAEGGARGMLLAALLPDPRTGEWIRTAFGRLEPPAAGRVGWYDRLCEQGGDPGSPVGRLVRTDFAAYAAADAERLERRAARDEERRAGLEAQAEEARTLAAAYAEHERQWGAYEAARCTPAARWGAAVRVTLWLGAWGVLTILAAWLVWGWTRPSMAATISWHLPLLTLAAYAARLPKSVRLGAAYQPPLRYPRQWLPAGLAGIRGGLLKTGFVFGAVLVAGVLLHDVGRILTTILFVCLCVAVYLYADHDEGEASTTLRDWDDEHQARLRAHATLQQEAEAHRADTRHLSSSPRERAEAYSALVRDFADGTIDIAAYAAYRRRLRSSDGDTG</sequence>
<dbReference type="Gene3D" id="2.40.10.10">
    <property type="entry name" value="Trypsin-like serine proteases"/>
    <property type="match status" value="1"/>
</dbReference>
<evidence type="ECO:0000313" key="4">
    <source>
        <dbReference type="Proteomes" id="UP001552479"/>
    </source>
</evidence>
<keyword evidence="2" id="KW-0472">Membrane</keyword>
<name>A0ABV3ILG3_9ACTN</name>
<dbReference type="GO" id="GO:0006508">
    <property type="term" value="P:proteolysis"/>
    <property type="evidence" value="ECO:0007669"/>
    <property type="project" value="UniProtKB-KW"/>
</dbReference>
<keyword evidence="1" id="KW-0175">Coiled coil</keyword>
<feature type="transmembrane region" description="Helical" evidence="2">
    <location>
        <begin position="542"/>
        <end position="561"/>
    </location>
</feature>
<keyword evidence="2" id="KW-0812">Transmembrane</keyword>
<dbReference type="RefSeq" id="WP_366086154.1">
    <property type="nucleotide sequence ID" value="NZ_JBFASG010000001.1"/>
</dbReference>
<proteinExistence type="predicted"/>
<feature type="transmembrane region" description="Helical" evidence="2">
    <location>
        <begin position="643"/>
        <end position="660"/>
    </location>
</feature>
<comment type="caution">
    <text evidence="3">The sequence shown here is derived from an EMBL/GenBank/DDBJ whole genome shotgun (WGS) entry which is preliminary data.</text>
</comment>
<feature type="transmembrane region" description="Helical" evidence="2">
    <location>
        <begin position="608"/>
        <end position="637"/>
    </location>
</feature>
<feature type="coiled-coil region" evidence="1">
    <location>
        <begin position="484"/>
        <end position="521"/>
    </location>
</feature>
<keyword evidence="2" id="KW-1133">Transmembrane helix</keyword>
<dbReference type="EMBL" id="JBFASG010000001">
    <property type="protein sequence ID" value="MEV4921248.1"/>
    <property type="molecule type" value="Genomic_DNA"/>
</dbReference>
<organism evidence="3 4">
    <name type="scientific">Streptomyces roseoverticillatus</name>
    <dbReference type="NCBI Taxonomy" id="66429"/>
    <lineage>
        <taxon>Bacteria</taxon>
        <taxon>Bacillati</taxon>
        <taxon>Actinomycetota</taxon>
        <taxon>Actinomycetes</taxon>
        <taxon>Kitasatosporales</taxon>
        <taxon>Streptomycetaceae</taxon>
        <taxon>Streptomyces</taxon>
    </lineage>
</organism>
<evidence type="ECO:0000313" key="3">
    <source>
        <dbReference type="EMBL" id="MEV4921248.1"/>
    </source>
</evidence>
<evidence type="ECO:0000256" key="2">
    <source>
        <dbReference type="SAM" id="Phobius"/>
    </source>
</evidence>
<dbReference type="GO" id="GO:0008233">
    <property type="term" value="F:peptidase activity"/>
    <property type="evidence" value="ECO:0007669"/>
    <property type="project" value="UniProtKB-KW"/>
</dbReference>
<dbReference type="InterPro" id="IPR043504">
    <property type="entry name" value="Peptidase_S1_PA_chymotrypsin"/>
</dbReference>
<dbReference type="Proteomes" id="UP001552479">
    <property type="component" value="Unassembled WGS sequence"/>
</dbReference>
<accession>A0ABV3ILG3</accession>
<keyword evidence="3" id="KW-0645">Protease</keyword>
<keyword evidence="4" id="KW-1185">Reference proteome</keyword>